<evidence type="ECO:0000313" key="3">
    <source>
        <dbReference type="Proteomes" id="UP000786811"/>
    </source>
</evidence>
<organism evidence="2 3">
    <name type="scientific">Cotesia congregata</name>
    <name type="common">Parasitoid wasp</name>
    <name type="synonym">Apanteles congregatus</name>
    <dbReference type="NCBI Taxonomy" id="51543"/>
    <lineage>
        <taxon>Eukaryota</taxon>
        <taxon>Metazoa</taxon>
        <taxon>Ecdysozoa</taxon>
        <taxon>Arthropoda</taxon>
        <taxon>Hexapoda</taxon>
        <taxon>Insecta</taxon>
        <taxon>Pterygota</taxon>
        <taxon>Neoptera</taxon>
        <taxon>Endopterygota</taxon>
        <taxon>Hymenoptera</taxon>
        <taxon>Apocrita</taxon>
        <taxon>Ichneumonoidea</taxon>
        <taxon>Braconidae</taxon>
        <taxon>Microgastrinae</taxon>
        <taxon>Cotesia</taxon>
    </lineage>
</organism>
<protein>
    <submittedName>
        <fullName evidence="2">Olfactory receptor 33.1</fullName>
    </submittedName>
</protein>
<gene>
    <name evidence="2" type="ORF">HICCMSTLAB_LOCUS9245</name>
</gene>
<feature type="transmembrane region" description="Helical" evidence="1">
    <location>
        <begin position="24"/>
        <end position="43"/>
    </location>
</feature>
<dbReference type="AlphaFoldDB" id="A0A8J2HN02"/>
<feature type="transmembrane region" description="Helical" evidence="1">
    <location>
        <begin position="246"/>
        <end position="267"/>
    </location>
</feature>
<keyword evidence="3" id="KW-1185">Reference proteome</keyword>
<reference evidence="2" key="1">
    <citation type="submission" date="2021-04" db="EMBL/GenBank/DDBJ databases">
        <authorList>
            <person name="Chebbi M.A.C M."/>
        </authorList>
    </citation>
    <scope>NUCLEOTIDE SEQUENCE</scope>
</reference>
<dbReference type="Proteomes" id="UP000786811">
    <property type="component" value="Unassembled WGS sequence"/>
</dbReference>
<accession>A0A8J2HN02</accession>
<comment type="caution">
    <text evidence="2">The sequence shown here is derived from an EMBL/GenBank/DDBJ whole genome shotgun (WGS) entry which is preliminary data.</text>
</comment>
<evidence type="ECO:0000256" key="1">
    <source>
        <dbReference type="SAM" id="Phobius"/>
    </source>
</evidence>
<sequence>MFDKVKWIIEFLNAWPINPTKKKLIFFLLYLIHENVYLAMAYYDLFSIFGDLQLMSTNLIGTLVQMIMMIRLIFVKFSSRLRNVIVEIKADVCDENYQRTDEKIIYIKYSEMATNFYKITMGFELPYRAKLFNTNETTLKQSIFLYIYQAPMPITALCYFATVNMQFIIISNICARIAILRNRINQINDCMPMKTDSLIKHIVHQNLQEMFYICNWQEMSQKSKQSWLICMVSGAKIPMQITAGKIYIFSFNSFTGILRSSMAYVSLLRTLTA</sequence>
<keyword evidence="1" id="KW-0812">Transmembrane</keyword>
<dbReference type="EMBL" id="CAJNRD030001122">
    <property type="protein sequence ID" value="CAG5099809.1"/>
    <property type="molecule type" value="Genomic_DNA"/>
</dbReference>
<proteinExistence type="predicted"/>
<keyword evidence="1" id="KW-0472">Membrane</keyword>
<evidence type="ECO:0000313" key="2">
    <source>
        <dbReference type="EMBL" id="CAG5099809.1"/>
    </source>
</evidence>
<feature type="transmembrane region" description="Helical" evidence="1">
    <location>
        <begin position="55"/>
        <end position="74"/>
    </location>
</feature>
<dbReference type="OrthoDB" id="6617147at2759"/>
<keyword evidence="2" id="KW-0675">Receptor</keyword>
<name>A0A8J2HN02_COTCN</name>
<keyword evidence="1" id="KW-1133">Transmembrane helix</keyword>